<comment type="caution">
    <text evidence="2">The sequence shown here is derived from an EMBL/GenBank/DDBJ whole genome shotgun (WGS) entry which is preliminary data.</text>
</comment>
<reference evidence="1 4" key="2">
    <citation type="submission" date="2021-01" db="EMBL/GenBank/DDBJ databases">
        <title>Antibiotic resistance and phylogeny of Pseudomonas spp. isolated over three decades from chicken meat in the Norwegian food chain.</title>
        <authorList>
            <person name="Moen B."/>
        </authorList>
    </citation>
    <scope>NUCLEOTIDE SEQUENCE [LARGE SCALE GENOMIC DNA]</scope>
    <source>
        <strain evidence="1 4">MF6766</strain>
    </source>
</reference>
<dbReference type="EMBL" id="VOIW01000005">
    <property type="protein sequence ID" value="MRJ38907.1"/>
    <property type="molecule type" value="Genomic_DNA"/>
</dbReference>
<evidence type="ECO:0000313" key="2">
    <source>
        <dbReference type="EMBL" id="MRJ38907.1"/>
    </source>
</evidence>
<evidence type="ECO:0000313" key="4">
    <source>
        <dbReference type="Proteomes" id="UP000620382"/>
    </source>
</evidence>
<reference evidence="2 3" key="1">
    <citation type="submission" date="2019-08" db="EMBL/GenBank/DDBJ databases">
        <title>Pseudomonas haemolytica sp. nov. isolated from raw milk and skim milk concentrate.</title>
        <authorList>
            <person name="Hofmann K."/>
            <person name="Huptas C."/>
            <person name="Doll E."/>
            <person name="Scherer S."/>
            <person name="Wenning M."/>
        </authorList>
    </citation>
    <scope>NUCLEOTIDE SEQUENCE [LARGE SCALE GENOMIC DNA]</scope>
    <source>
        <strain evidence="2 3">DSM 108987</strain>
    </source>
</reference>
<dbReference type="Proteomes" id="UP000620382">
    <property type="component" value="Unassembled WGS sequence"/>
</dbReference>
<dbReference type="AlphaFoldDB" id="A0A5P1DEG9"/>
<evidence type="ECO:0000313" key="1">
    <source>
        <dbReference type="EMBL" id="MBK3457717.1"/>
    </source>
</evidence>
<evidence type="ECO:0000313" key="3">
    <source>
        <dbReference type="Proteomes" id="UP000408764"/>
    </source>
</evidence>
<name>A0A5P1DEG9_9PSED</name>
<keyword evidence="4" id="KW-1185">Reference proteome</keyword>
<organism evidence="2 3">
    <name type="scientific">Pseudomonas haemolytica</name>
    <dbReference type="NCBI Taxonomy" id="2600065"/>
    <lineage>
        <taxon>Bacteria</taxon>
        <taxon>Pseudomonadati</taxon>
        <taxon>Pseudomonadota</taxon>
        <taxon>Gammaproteobacteria</taxon>
        <taxon>Pseudomonadales</taxon>
        <taxon>Pseudomonadaceae</taxon>
        <taxon>Pseudomonas</taxon>
    </lineage>
</organism>
<sequence>MWARTERLLDRLSALDGRQLLDQQLEDRKNWQYLAQQLNQAGQSLAENATTRDVSAVLKNVPMNVAPGSIHYQTYVLAPGKSVSLEAFVRENGLPLPNTRSELLALAQTAAARAQQHPFGNFGGGLSWPIPLSLSEQQTLRDAAIEHATQHPDAPQESPALGVLDYLNRRQSLSATLLEDPVKVLEALVSSTDGQALGLAMQTHFNGISTPTSVNDYTLAAINLALDPEALTAPRRNWVAGYDLADKKHWGKPLSAVFEGLTQRLIDTQRASPALAKAGAHLLLMRAAPHLLVKDIPDSVVYGSVAWANLCIAAAAIEAQSPGRVASMTFAEVMITAADLPAASTPAQTAVVLDWAVTKNILAAKDDGLYTQDDIDEALAAFNHQQEKLKEASALLDTPMPDREQLAEELLQKEFGENVALDDKIFAKKPQGLPPKPGKPYSMREILMEGVVMDDQWAIKNETHGVDFDAFVAFTKRPESNIQKAFDDTFATATTHHKTVKKLSIVNALTNLPPDDQKNLSHGKLNYYQEKSYKIGTLGNTLFHTSPKILVTAENDGALSKYEFDTEKGLIKKLGNTAVSTKPEVFHNEVTQIEEFFPDVSKSKAVDGVWTFANFIPGLSNIKWVDKDGFKRNPLDNSQPSTSSEPYLFTNRRALHLADSVVKALDLDNPAIKKAAAGTTSSEHRAEQTRTLRNFFLDLIPFRSAIVNFTEGNYSEGVTDVAFDIFGFITAGIGAAAKAGKVLNQAGSALSKALKVTKIMVPPLLKELNPFDGVGDLLLGAGKVAYEGGGALRNGMRTLKGTANRDALLVANKHYDAAATGSIKVGDSSIIGNAVKQNDHWYKFNADSLQPYGAPADFTPTDTLMPAATKSHTPTSHRARPYPSRPPFPHVGATKEALPAGDYVEQTAGKLIPGHFIPGSGMDQTKARFTQQMEDYYTATKTPGALPVQPTIPSVPKPISPQQLITETLQVSQGVVFGEHHSQMASFKLLMASMQTFVAQGVKKVYFEGVIDLPGVGAVDDGISNLGNLKKARTNPTYQDLVNEFKKNGIDVLPLDHYYLTRHKDDLLRSRTVSGVNSEIRLKEFNYYAAETIQANSGTEKWVALVGNAHMNTSEGVTGLAELTGTLGIGVFDNANVPHSMGLIDTRHIPDAAKPLKRGDLPGNLHIYMKP</sequence>
<dbReference type="OrthoDB" id="6740126at2"/>
<accession>A0A5P1DEG9</accession>
<dbReference type="CDD" id="cd14729">
    <property type="entry name" value="RtxA-like"/>
    <property type="match status" value="1"/>
</dbReference>
<dbReference type="EMBL" id="JAENSR010000001">
    <property type="protein sequence ID" value="MBK3457717.1"/>
    <property type="molecule type" value="Genomic_DNA"/>
</dbReference>
<protein>
    <submittedName>
        <fullName evidence="1">Membrane-targeted effector domain-containing toxin</fullName>
    </submittedName>
</protein>
<proteinExistence type="predicted"/>
<dbReference type="SUPFAM" id="SSF159501">
    <property type="entry name" value="EreA/ChaN-like"/>
    <property type="match status" value="1"/>
</dbReference>
<dbReference type="Proteomes" id="UP000408764">
    <property type="component" value="Unassembled WGS sequence"/>
</dbReference>
<gene>
    <name evidence="2" type="ORF">FRT59_18300</name>
    <name evidence="1" type="ORF">JJD71_01395</name>
</gene>
<dbReference type="Gene3D" id="3.40.50.11550">
    <property type="match status" value="2"/>
</dbReference>